<keyword evidence="2 8" id="KW-0808">Transferase</keyword>
<comment type="subcellular location">
    <subcellularLocation>
        <location evidence="8">Cytoplasm</location>
    </subcellularLocation>
</comment>
<evidence type="ECO:0000256" key="4">
    <source>
        <dbReference type="ARBA" id="ARBA00022832"/>
    </source>
</evidence>
<organism evidence="10 11">
    <name type="scientific">Bombilactobacillus mellis</name>
    <dbReference type="NCBI Taxonomy" id="1218508"/>
    <lineage>
        <taxon>Bacteria</taxon>
        <taxon>Bacillati</taxon>
        <taxon>Bacillota</taxon>
        <taxon>Bacilli</taxon>
        <taxon>Lactobacillales</taxon>
        <taxon>Lactobacillaceae</taxon>
        <taxon>Bombilactobacillus</taxon>
    </lineage>
</organism>
<comment type="similarity">
    <text evidence="8">Belongs to the P-Pant transferase superfamily. AcpS family.</text>
</comment>
<dbReference type="InterPro" id="IPR037143">
    <property type="entry name" value="4-PPantetheinyl_Trfase_dom_sf"/>
</dbReference>
<reference evidence="10 11" key="1">
    <citation type="submission" date="2014-12" db="EMBL/GenBank/DDBJ databases">
        <title>Comparative genomics of the lactic acid bacteria isolated from the honey bee gut.</title>
        <authorList>
            <person name="Ellegaard K.M."/>
            <person name="Tamarit D."/>
            <person name="Javelind E."/>
            <person name="Olofsson T."/>
            <person name="Andersson S.G."/>
            <person name="Vasquez A."/>
        </authorList>
    </citation>
    <scope>NUCLEOTIDE SEQUENCE [LARGE SCALE GENOMIC DNA]</scope>
    <source>
        <strain evidence="10 11">Hon2</strain>
    </source>
</reference>
<dbReference type="RefSeq" id="WP_045922204.1">
    <property type="nucleotide sequence ID" value="NZ_JAAEDY010000002.1"/>
</dbReference>
<sequence>MIQGIGIDITEIARVWRASQQTAGFVTRILTPAELAIYRQYTARRRQEFLAGRFSAKESFSKAWGTGIGAISFQDLSILNDQRGRPYVEQQIYPGKVWISISHTVDYVFTEVILEKRVN</sequence>
<evidence type="ECO:0000256" key="1">
    <source>
        <dbReference type="ARBA" id="ARBA00022516"/>
    </source>
</evidence>
<dbReference type="OrthoDB" id="517356at2"/>
<dbReference type="GO" id="GO:0008897">
    <property type="term" value="F:holo-[acyl-carrier-protein] synthase activity"/>
    <property type="evidence" value="ECO:0007669"/>
    <property type="project" value="UniProtKB-UniRule"/>
</dbReference>
<comment type="cofactor">
    <cofactor evidence="8">
        <name>Mg(2+)</name>
        <dbReference type="ChEBI" id="CHEBI:18420"/>
    </cofactor>
</comment>
<comment type="caution">
    <text evidence="10">The sequence shown here is derived from an EMBL/GenBank/DDBJ whole genome shotgun (WGS) entry which is preliminary data.</text>
</comment>
<evidence type="ECO:0000256" key="7">
    <source>
        <dbReference type="ARBA" id="ARBA00023160"/>
    </source>
</evidence>
<dbReference type="AlphaFoldDB" id="A0A0F4KXX0"/>
<evidence type="ECO:0000313" key="10">
    <source>
        <dbReference type="EMBL" id="KJY51260.1"/>
    </source>
</evidence>
<dbReference type="InterPro" id="IPR004568">
    <property type="entry name" value="Ppantetheine-prot_Trfase_dom"/>
</dbReference>
<feature type="binding site" evidence="8">
    <location>
        <position position="58"/>
    </location>
    <ligand>
        <name>Mg(2+)</name>
        <dbReference type="ChEBI" id="CHEBI:18420"/>
    </ligand>
</feature>
<keyword evidence="1 8" id="KW-0444">Lipid biosynthesis</keyword>
<evidence type="ECO:0000313" key="11">
    <source>
        <dbReference type="Proteomes" id="UP000033695"/>
    </source>
</evidence>
<evidence type="ECO:0000256" key="5">
    <source>
        <dbReference type="ARBA" id="ARBA00022842"/>
    </source>
</evidence>
<dbReference type="NCBIfam" id="TIGR00556">
    <property type="entry name" value="pantethn_trn"/>
    <property type="match status" value="1"/>
</dbReference>
<dbReference type="EC" id="2.7.8.7" evidence="8"/>
<keyword evidence="5 8" id="KW-0460">Magnesium</keyword>
<dbReference type="Gene3D" id="3.90.470.20">
    <property type="entry name" value="4'-phosphopantetheinyl transferase domain"/>
    <property type="match status" value="1"/>
</dbReference>
<dbReference type="InterPro" id="IPR002582">
    <property type="entry name" value="ACPS"/>
</dbReference>
<dbReference type="HAMAP" id="MF_00101">
    <property type="entry name" value="AcpS"/>
    <property type="match status" value="1"/>
</dbReference>
<dbReference type="SUPFAM" id="SSF56214">
    <property type="entry name" value="4'-phosphopantetheinyl transferase"/>
    <property type="match status" value="1"/>
</dbReference>
<dbReference type="Pfam" id="PF01648">
    <property type="entry name" value="ACPS"/>
    <property type="match status" value="1"/>
</dbReference>
<dbReference type="HOGENOM" id="CLU_089696_1_2_9"/>
<evidence type="ECO:0000256" key="3">
    <source>
        <dbReference type="ARBA" id="ARBA00022723"/>
    </source>
</evidence>
<proteinExistence type="inferred from homology"/>
<dbReference type="Proteomes" id="UP000033695">
    <property type="component" value="Unassembled WGS sequence"/>
</dbReference>
<gene>
    <name evidence="8 10" type="primary">acpS</name>
    <name evidence="10" type="ORF">JG29_03090</name>
</gene>
<protein>
    <recommendedName>
        <fullName evidence="8">Holo-[acyl-carrier-protein] synthase</fullName>
        <shortName evidence="8">Holo-ACP synthase</shortName>
        <ecNumber evidence="8">2.7.8.7</ecNumber>
    </recommendedName>
    <alternativeName>
        <fullName evidence="8">4'-phosphopantetheinyl transferase AcpS</fullName>
    </alternativeName>
</protein>
<dbReference type="GO" id="GO:0005737">
    <property type="term" value="C:cytoplasm"/>
    <property type="evidence" value="ECO:0007669"/>
    <property type="project" value="UniProtKB-SubCell"/>
</dbReference>
<feature type="domain" description="4'-phosphopantetheinyl transferase" evidence="9">
    <location>
        <begin position="4"/>
        <end position="93"/>
    </location>
</feature>
<feature type="binding site" evidence="8">
    <location>
        <position position="8"/>
    </location>
    <ligand>
        <name>Mg(2+)</name>
        <dbReference type="ChEBI" id="CHEBI:18420"/>
    </ligand>
</feature>
<keyword evidence="6 8" id="KW-0443">Lipid metabolism</keyword>
<dbReference type="STRING" id="1218508.JG29_03090"/>
<evidence type="ECO:0000256" key="6">
    <source>
        <dbReference type="ARBA" id="ARBA00023098"/>
    </source>
</evidence>
<evidence type="ECO:0000256" key="8">
    <source>
        <dbReference type="HAMAP-Rule" id="MF_00101"/>
    </source>
</evidence>
<keyword evidence="7 8" id="KW-0275">Fatty acid biosynthesis</keyword>
<comment type="function">
    <text evidence="8">Transfers the 4'-phosphopantetheine moiety from coenzyme A to a Ser of acyl-carrier-protein.</text>
</comment>
<keyword evidence="11" id="KW-1185">Reference proteome</keyword>
<dbReference type="GO" id="GO:0000287">
    <property type="term" value="F:magnesium ion binding"/>
    <property type="evidence" value="ECO:0007669"/>
    <property type="project" value="UniProtKB-UniRule"/>
</dbReference>
<dbReference type="NCBIfam" id="TIGR00516">
    <property type="entry name" value="acpS"/>
    <property type="match status" value="1"/>
</dbReference>
<dbReference type="EMBL" id="JXBZ01000002">
    <property type="protein sequence ID" value="KJY51260.1"/>
    <property type="molecule type" value="Genomic_DNA"/>
</dbReference>
<name>A0A0F4KXX0_9LACO</name>
<evidence type="ECO:0000259" key="9">
    <source>
        <dbReference type="Pfam" id="PF01648"/>
    </source>
</evidence>
<keyword evidence="8" id="KW-0963">Cytoplasm</keyword>
<keyword evidence="4 8" id="KW-0276">Fatty acid metabolism</keyword>
<comment type="catalytic activity">
    <reaction evidence="8">
        <text>apo-[ACP] + CoA = holo-[ACP] + adenosine 3',5'-bisphosphate + H(+)</text>
        <dbReference type="Rhea" id="RHEA:12068"/>
        <dbReference type="Rhea" id="RHEA-COMP:9685"/>
        <dbReference type="Rhea" id="RHEA-COMP:9690"/>
        <dbReference type="ChEBI" id="CHEBI:15378"/>
        <dbReference type="ChEBI" id="CHEBI:29999"/>
        <dbReference type="ChEBI" id="CHEBI:57287"/>
        <dbReference type="ChEBI" id="CHEBI:58343"/>
        <dbReference type="ChEBI" id="CHEBI:64479"/>
        <dbReference type="EC" id="2.7.8.7"/>
    </reaction>
</comment>
<evidence type="ECO:0000256" key="2">
    <source>
        <dbReference type="ARBA" id="ARBA00022679"/>
    </source>
</evidence>
<dbReference type="InterPro" id="IPR008278">
    <property type="entry name" value="4-PPantetheinyl_Trfase_dom"/>
</dbReference>
<keyword evidence="3 8" id="KW-0479">Metal-binding</keyword>
<dbReference type="GO" id="GO:0006633">
    <property type="term" value="P:fatty acid biosynthetic process"/>
    <property type="evidence" value="ECO:0007669"/>
    <property type="project" value="UniProtKB-UniRule"/>
</dbReference>
<accession>A0A0F4KXX0</accession>
<dbReference type="PATRIC" id="fig|1218508.4.peg.317"/>